<dbReference type="CDD" id="cd05402">
    <property type="entry name" value="NT_PAP_TUTase"/>
    <property type="match status" value="1"/>
</dbReference>
<dbReference type="EMBL" id="GL883128">
    <property type="protein sequence ID" value="EGG02779.1"/>
    <property type="molecule type" value="Genomic_DNA"/>
</dbReference>
<name>F4RXS6_MELLP</name>
<evidence type="ECO:0000256" key="12">
    <source>
        <dbReference type="PIRSR" id="PIRSR018425-1"/>
    </source>
</evidence>
<feature type="binding site" evidence="12">
    <location>
        <position position="211"/>
    </location>
    <ligand>
        <name>ATP</name>
        <dbReference type="ChEBI" id="CHEBI:30616"/>
    </ligand>
</feature>
<dbReference type="FunFam" id="1.10.1410.10:FF:000001">
    <property type="entry name" value="Putative poly(A) polymerase gamma"/>
    <property type="match status" value="1"/>
</dbReference>
<dbReference type="SUPFAM" id="SSF81631">
    <property type="entry name" value="PAP/OAS1 substrate-binding domain"/>
    <property type="match status" value="1"/>
</dbReference>
<evidence type="ECO:0000259" key="16">
    <source>
        <dbReference type="Pfam" id="PF20750"/>
    </source>
</evidence>
<evidence type="ECO:0000313" key="18">
    <source>
        <dbReference type="Proteomes" id="UP000001072"/>
    </source>
</evidence>
<dbReference type="InterPro" id="IPR007010">
    <property type="entry name" value="PolA_pol_RNA-bd_dom"/>
</dbReference>
<reference evidence="18" key="1">
    <citation type="journal article" date="2011" name="Proc. Natl. Acad. Sci. U.S.A.">
        <title>Obligate biotrophy features unraveled by the genomic analysis of rust fungi.</title>
        <authorList>
            <person name="Duplessis S."/>
            <person name="Cuomo C.A."/>
            <person name="Lin Y.-C."/>
            <person name="Aerts A."/>
            <person name="Tisserant E."/>
            <person name="Veneault-Fourrey C."/>
            <person name="Joly D.L."/>
            <person name="Hacquard S."/>
            <person name="Amselem J."/>
            <person name="Cantarel B.L."/>
            <person name="Chiu R."/>
            <person name="Coutinho P.M."/>
            <person name="Feau N."/>
            <person name="Field M."/>
            <person name="Frey P."/>
            <person name="Gelhaye E."/>
            <person name="Goldberg J."/>
            <person name="Grabherr M.G."/>
            <person name="Kodira C.D."/>
            <person name="Kohler A."/>
            <person name="Kuees U."/>
            <person name="Lindquist E.A."/>
            <person name="Lucas S.M."/>
            <person name="Mago R."/>
            <person name="Mauceli E."/>
            <person name="Morin E."/>
            <person name="Murat C."/>
            <person name="Pangilinan J.L."/>
            <person name="Park R."/>
            <person name="Pearson M."/>
            <person name="Quesneville H."/>
            <person name="Rouhier N."/>
            <person name="Sakthikumar S."/>
            <person name="Salamov A.A."/>
            <person name="Schmutz J."/>
            <person name="Selles B."/>
            <person name="Shapiro H."/>
            <person name="Tanguay P."/>
            <person name="Tuskan G.A."/>
            <person name="Henrissat B."/>
            <person name="Van de Peer Y."/>
            <person name="Rouze P."/>
            <person name="Ellis J.G."/>
            <person name="Dodds P.N."/>
            <person name="Schein J.E."/>
            <person name="Zhong S."/>
            <person name="Hamelin R.C."/>
            <person name="Grigoriev I.V."/>
            <person name="Szabo L.J."/>
            <person name="Martin F."/>
        </authorList>
    </citation>
    <scope>NUCLEOTIDE SEQUENCE [LARGE SCALE GENOMIC DNA]</scope>
    <source>
        <strain evidence="18">98AG31 / pathotype 3-4-7</strain>
    </source>
</reference>
<dbReference type="InterPro" id="IPR007012">
    <property type="entry name" value="PolA_pol_cen_dom"/>
</dbReference>
<dbReference type="GO" id="GO:0031123">
    <property type="term" value="P:RNA 3'-end processing"/>
    <property type="evidence" value="ECO:0007669"/>
    <property type="project" value="InterPro"/>
</dbReference>
<dbReference type="Pfam" id="PF04926">
    <property type="entry name" value="PAP_RNA-bind"/>
    <property type="match status" value="1"/>
</dbReference>
<dbReference type="RefSeq" id="XP_007413892.1">
    <property type="nucleotide sequence ID" value="XM_007413830.1"/>
</dbReference>
<feature type="binding site" evidence="12">
    <location>
        <position position="150"/>
    </location>
    <ligand>
        <name>ATP</name>
        <dbReference type="ChEBI" id="CHEBI:30616"/>
    </ligand>
</feature>
<feature type="binding site" evidence="12">
    <location>
        <position position="220"/>
    </location>
    <ligand>
        <name>ATP</name>
        <dbReference type="ChEBI" id="CHEBI:30616"/>
    </ligand>
</feature>
<feature type="binding site" evidence="12">
    <location>
        <begin position="96"/>
        <end position="98"/>
    </location>
    <ligand>
        <name>ATP</name>
        <dbReference type="ChEBI" id="CHEBI:30616"/>
    </ligand>
</feature>
<evidence type="ECO:0000256" key="10">
    <source>
        <dbReference type="ARBA" id="ARBA00022842"/>
    </source>
</evidence>
<evidence type="ECO:0000256" key="13">
    <source>
        <dbReference type="PIRSR" id="PIRSR018425-2"/>
    </source>
</evidence>
<feature type="binding site" evidence="13">
    <location>
        <position position="150"/>
    </location>
    <ligand>
        <name>Mg(2+)</name>
        <dbReference type="ChEBI" id="CHEBI:18420"/>
        <label>2</label>
        <note>catalytic</note>
    </ligand>
</feature>
<dbReference type="PIRSF" id="PIRSF018425">
    <property type="entry name" value="PolyA_polymerase"/>
    <property type="match status" value="1"/>
</dbReference>
<dbReference type="GO" id="GO:1990817">
    <property type="term" value="F:poly(A) RNA polymerase activity"/>
    <property type="evidence" value="ECO:0007669"/>
    <property type="project" value="UniProtKB-EC"/>
</dbReference>
<keyword evidence="10 13" id="KW-0460">Magnesium</keyword>
<keyword evidence="8 12" id="KW-0547">Nucleotide-binding</keyword>
<comment type="cofactor">
    <cofactor evidence="13">
        <name>Mg(2+)</name>
        <dbReference type="ChEBI" id="CHEBI:18420"/>
    </cofactor>
    <text evidence="13">Binds 2 magnesium ions. Also active with manganese.</text>
</comment>
<keyword evidence="11" id="KW-0539">Nucleus</keyword>
<evidence type="ECO:0000256" key="5">
    <source>
        <dbReference type="ARBA" id="ARBA00022664"/>
    </source>
</evidence>
<dbReference type="FunCoup" id="F4RXS6">
    <property type="interactions" value="631"/>
</dbReference>
<evidence type="ECO:0000256" key="6">
    <source>
        <dbReference type="ARBA" id="ARBA00022679"/>
    </source>
</evidence>
<protein>
    <recommendedName>
        <fullName evidence="4">polynucleotide adenylyltransferase</fullName>
        <ecNumber evidence="4">2.7.7.19</ecNumber>
    </recommendedName>
</protein>
<evidence type="ECO:0000256" key="11">
    <source>
        <dbReference type="ARBA" id="ARBA00023242"/>
    </source>
</evidence>
<dbReference type="InterPro" id="IPR043519">
    <property type="entry name" value="NT_sf"/>
</dbReference>
<feature type="binding site" evidence="13">
    <location>
        <position position="96"/>
    </location>
    <ligand>
        <name>Mg(2+)</name>
        <dbReference type="ChEBI" id="CHEBI:18420"/>
        <label>2</label>
        <note>catalytic</note>
    </ligand>
</feature>
<feature type="binding site" evidence="13">
    <location>
        <position position="98"/>
    </location>
    <ligand>
        <name>Mg(2+)</name>
        <dbReference type="ChEBI" id="CHEBI:18420"/>
        <label>1</label>
        <note>catalytic</note>
    </ligand>
</feature>
<dbReference type="EC" id="2.7.7.19" evidence="4"/>
<proteinExistence type="inferred from homology"/>
<evidence type="ECO:0000256" key="9">
    <source>
        <dbReference type="ARBA" id="ARBA00022840"/>
    </source>
</evidence>
<dbReference type="Gene3D" id="3.30.70.590">
    <property type="entry name" value="Poly(A) polymerase predicted RNA binding domain"/>
    <property type="match status" value="1"/>
</dbReference>
<evidence type="ECO:0000256" key="7">
    <source>
        <dbReference type="ARBA" id="ARBA00022723"/>
    </source>
</evidence>
<dbReference type="PANTHER" id="PTHR10682">
    <property type="entry name" value="POLY A POLYMERASE"/>
    <property type="match status" value="1"/>
</dbReference>
<dbReference type="GO" id="GO:0006397">
    <property type="term" value="P:mRNA processing"/>
    <property type="evidence" value="ECO:0007669"/>
    <property type="project" value="UniProtKB-KW"/>
</dbReference>
<dbReference type="PANTHER" id="PTHR10682:SF10">
    <property type="entry name" value="POLYNUCLEOTIDE ADENYLYLTRANSFERASE"/>
    <property type="match status" value="1"/>
</dbReference>
<gene>
    <name evidence="17" type="ORF">MELLADRAFT_38417</name>
</gene>
<dbReference type="Gene3D" id="3.30.460.10">
    <property type="entry name" value="Beta Polymerase, domain 2"/>
    <property type="match status" value="1"/>
</dbReference>
<evidence type="ECO:0000256" key="3">
    <source>
        <dbReference type="ARBA" id="ARBA00010912"/>
    </source>
</evidence>
<dbReference type="OrthoDB" id="412748at2759"/>
<dbReference type="InterPro" id="IPR011068">
    <property type="entry name" value="NuclTrfase_I-like_C"/>
</dbReference>
<feature type="binding site" evidence="13">
    <location>
        <position position="98"/>
    </location>
    <ligand>
        <name>Mg(2+)</name>
        <dbReference type="ChEBI" id="CHEBI:18420"/>
        <label>2</label>
        <note>catalytic</note>
    </ligand>
</feature>
<evidence type="ECO:0000256" key="4">
    <source>
        <dbReference type="ARBA" id="ARBA00012388"/>
    </source>
</evidence>
<evidence type="ECO:0000256" key="8">
    <source>
        <dbReference type="ARBA" id="ARBA00022741"/>
    </source>
</evidence>
<feature type="domain" description="Poly(A) polymerase RNA-binding" evidence="14">
    <location>
        <begin position="351"/>
        <end position="508"/>
    </location>
</feature>
<evidence type="ECO:0000256" key="2">
    <source>
        <dbReference type="ARBA" id="ARBA00004123"/>
    </source>
</evidence>
<dbReference type="GeneID" id="18927713"/>
<dbReference type="GO" id="GO:0003723">
    <property type="term" value="F:RNA binding"/>
    <property type="evidence" value="ECO:0007669"/>
    <property type="project" value="InterPro"/>
</dbReference>
<dbReference type="InterPro" id="IPR014492">
    <property type="entry name" value="PolyA_polymerase"/>
</dbReference>
<feature type="domain" description="Poly(A) polymerase nucleotidyltransferase" evidence="16">
    <location>
        <begin position="4"/>
        <end position="197"/>
    </location>
</feature>
<dbReference type="Gene3D" id="1.10.1410.10">
    <property type="match status" value="1"/>
</dbReference>
<dbReference type="InParanoid" id="F4RXS6"/>
<dbReference type="HOGENOM" id="CLU_011511_4_1_1"/>
<dbReference type="KEGG" id="mlr:MELLADRAFT_38417"/>
<dbReference type="Pfam" id="PF04928">
    <property type="entry name" value="PAP_central"/>
    <property type="match status" value="1"/>
</dbReference>
<dbReference type="Pfam" id="PF20750">
    <property type="entry name" value="PAP_NTPase"/>
    <property type="match status" value="1"/>
</dbReference>
<dbReference type="SUPFAM" id="SSF81301">
    <property type="entry name" value="Nucleotidyltransferase"/>
    <property type="match status" value="1"/>
</dbReference>
<feature type="domain" description="Poly(A) polymerase central" evidence="15">
    <location>
        <begin position="202"/>
        <end position="349"/>
    </location>
</feature>
<feature type="non-terminal residue" evidence="17">
    <location>
        <position position="1"/>
    </location>
</feature>
<evidence type="ECO:0000256" key="1">
    <source>
        <dbReference type="ARBA" id="ARBA00001936"/>
    </source>
</evidence>
<evidence type="ECO:0000259" key="14">
    <source>
        <dbReference type="Pfam" id="PF04926"/>
    </source>
</evidence>
<evidence type="ECO:0000313" key="17">
    <source>
        <dbReference type="EMBL" id="EGG02779.1"/>
    </source>
</evidence>
<sequence>KTYGVTGPISINGPTRAEELSTTALMDELKERRTFESPEEARARELVLGRLNLLVKEFVIKVSLALGMSDHVARETGGKIFTFGSYRLGVHGPGSDIDTLCVVPRQVTREHFFEILPQMLKERPEVTELSTVPEAFVPIISLKFSGIEVDLLFARLALPSVPDDLELKDDALLKNLDDRCVRSLGGSRVTDEILRLVPDVEVFRHSLRAIKLWAKNRAVYSNVMGFCGGVAWAMCTARVCQLYPNKPAATIVNRFFAVLSQWNWPSPVLLKAIGSGPIGDQRRVWNPKIYPQDRGHRMPIITPAYPCMCSTHNVTKSTAQVMMTEFKRGLAVTDAIATGSAQWSALFEKHDFFTRYRNYIQITASSPEADAHLKWAGTVESRLRLLVLKVEEIETVDMAHPFIKGFSNTTYALNRQEVSLVQGGDMPNEIASRIPEDYENRADVEVVHTCSFFVGLLVHPKPVGHVGPRKLDITYPVGEFTRMVKQWEGYSEDKMSISVRHIKKSVYPSFFLFDWIWTFRKYERNDDDF</sequence>
<comment type="cofactor">
    <cofactor evidence="1">
        <name>Mn(2+)</name>
        <dbReference type="ChEBI" id="CHEBI:29035"/>
    </cofactor>
</comment>
<keyword evidence="7 13" id="KW-0479">Metal-binding</keyword>
<keyword evidence="6" id="KW-0808">Transferase</keyword>
<dbReference type="STRING" id="747676.F4RXS6"/>
<dbReference type="GO" id="GO:0005524">
    <property type="term" value="F:ATP binding"/>
    <property type="evidence" value="ECO:0007669"/>
    <property type="project" value="UniProtKB-KW"/>
</dbReference>
<dbReference type="AlphaFoldDB" id="F4RXS6"/>
<dbReference type="GO" id="GO:0005634">
    <property type="term" value="C:nucleus"/>
    <property type="evidence" value="ECO:0007669"/>
    <property type="project" value="UniProtKB-SubCell"/>
</dbReference>
<feature type="binding site" evidence="12">
    <location>
        <begin position="229"/>
        <end position="230"/>
    </location>
    <ligand>
        <name>ATP</name>
        <dbReference type="ChEBI" id="CHEBI:30616"/>
    </ligand>
</feature>
<dbReference type="FunFam" id="3.30.460.10:FF:000002">
    <property type="entry name" value="Poly(A) polymerase alpha, putative"/>
    <property type="match status" value="1"/>
</dbReference>
<keyword evidence="5" id="KW-0507">mRNA processing</keyword>
<feature type="binding site" evidence="12">
    <location>
        <begin position="83"/>
        <end position="85"/>
    </location>
    <ligand>
        <name>ATP</name>
        <dbReference type="ChEBI" id="CHEBI:30616"/>
    </ligand>
</feature>
<dbReference type="eggNOG" id="KOG2245">
    <property type="taxonomic scope" value="Eukaryota"/>
</dbReference>
<comment type="subcellular location">
    <subcellularLocation>
        <location evidence="2">Nucleus</location>
    </subcellularLocation>
</comment>
<feature type="binding site" evidence="13">
    <location>
        <position position="96"/>
    </location>
    <ligand>
        <name>Mg(2+)</name>
        <dbReference type="ChEBI" id="CHEBI:18420"/>
        <label>1</label>
        <note>catalytic</note>
    </ligand>
</feature>
<dbReference type="Proteomes" id="UP000001072">
    <property type="component" value="Unassembled WGS sequence"/>
</dbReference>
<dbReference type="SUPFAM" id="SSF55003">
    <property type="entry name" value="PAP/Archaeal CCA-adding enzyme, C-terminal domain"/>
    <property type="match status" value="1"/>
</dbReference>
<accession>F4RXS6</accession>
<organism evidence="18">
    <name type="scientific">Melampsora larici-populina (strain 98AG31 / pathotype 3-4-7)</name>
    <name type="common">Poplar leaf rust fungus</name>
    <dbReference type="NCBI Taxonomy" id="747676"/>
    <lineage>
        <taxon>Eukaryota</taxon>
        <taxon>Fungi</taxon>
        <taxon>Dikarya</taxon>
        <taxon>Basidiomycota</taxon>
        <taxon>Pucciniomycotina</taxon>
        <taxon>Pucciniomycetes</taxon>
        <taxon>Pucciniales</taxon>
        <taxon>Melampsoraceae</taxon>
        <taxon>Melampsora</taxon>
    </lineage>
</organism>
<keyword evidence="9 12" id="KW-0067">ATP-binding</keyword>
<dbReference type="VEuPathDB" id="FungiDB:MELLADRAFT_38417"/>
<keyword evidence="18" id="KW-1185">Reference proteome</keyword>
<dbReference type="InterPro" id="IPR048840">
    <property type="entry name" value="PolA_pol_NTPase"/>
</dbReference>
<dbReference type="GO" id="GO:0046872">
    <property type="term" value="F:metal ion binding"/>
    <property type="evidence" value="ECO:0007669"/>
    <property type="project" value="UniProtKB-KW"/>
</dbReference>
<evidence type="ECO:0000259" key="15">
    <source>
        <dbReference type="Pfam" id="PF04928"/>
    </source>
</evidence>
<comment type="similarity">
    <text evidence="3">Belongs to the poly(A) polymerase family.</text>
</comment>